<evidence type="ECO:0000313" key="3">
    <source>
        <dbReference type="EMBL" id="KAF0683879.1"/>
    </source>
</evidence>
<dbReference type="AlphaFoldDB" id="A0A485LPL7"/>
<gene>
    <name evidence="4" type="primary">Aste57867_24105</name>
    <name evidence="3" type="ORF">As57867_024032</name>
    <name evidence="4" type="ORF">ASTE57867_24105</name>
</gene>
<dbReference type="PROSITE" id="PS51464">
    <property type="entry name" value="SIS"/>
    <property type="match status" value="1"/>
</dbReference>
<dbReference type="Pfam" id="PF00294">
    <property type="entry name" value="PfkB"/>
    <property type="match status" value="1"/>
</dbReference>
<keyword evidence="5" id="KW-1185">Reference proteome</keyword>
<dbReference type="Gene3D" id="3.40.1190.20">
    <property type="match status" value="1"/>
</dbReference>
<dbReference type="Proteomes" id="UP000332933">
    <property type="component" value="Unassembled WGS sequence"/>
</dbReference>
<dbReference type="EMBL" id="VJMH01007354">
    <property type="protein sequence ID" value="KAF0683879.1"/>
    <property type="molecule type" value="Genomic_DNA"/>
</dbReference>
<dbReference type="PANTHER" id="PTHR38418:SF2">
    <property type="entry name" value="SUGAR ISOMERASE, KPSF_GUTQ (AFU_ORTHOLOGUE AFUA_6G08860)"/>
    <property type="match status" value="1"/>
</dbReference>
<evidence type="ECO:0000313" key="4">
    <source>
        <dbReference type="EMBL" id="VFU00747.1"/>
    </source>
</evidence>
<dbReference type="Gene3D" id="3.40.50.10490">
    <property type="entry name" value="Glucose-6-phosphate isomerase like protein, domain 1"/>
    <property type="match status" value="1"/>
</dbReference>
<dbReference type="Pfam" id="PF01380">
    <property type="entry name" value="SIS"/>
    <property type="match status" value="1"/>
</dbReference>
<dbReference type="SUPFAM" id="SSF53697">
    <property type="entry name" value="SIS domain"/>
    <property type="match status" value="1"/>
</dbReference>
<dbReference type="SUPFAM" id="SSF53613">
    <property type="entry name" value="Ribokinase-like"/>
    <property type="match status" value="1"/>
</dbReference>
<organism evidence="4 5">
    <name type="scientific">Aphanomyces stellatus</name>
    <dbReference type="NCBI Taxonomy" id="120398"/>
    <lineage>
        <taxon>Eukaryota</taxon>
        <taxon>Sar</taxon>
        <taxon>Stramenopiles</taxon>
        <taxon>Oomycota</taxon>
        <taxon>Saprolegniomycetes</taxon>
        <taxon>Saprolegniales</taxon>
        <taxon>Verrucalvaceae</taxon>
        <taxon>Aphanomyces</taxon>
    </lineage>
</organism>
<evidence type="ECO:0000313" key="5">
    <source>
        <dbReference type="Proteomes" id="UP000332933"/>
    </source>
</evidence>
<dbReference type="InterPro" id="IPR029056">
    <property type="entry name" value="Ribokinase-like"/>
</dbReference>
<dbReference type="InterPro" id="IPR046348">
    <property type="entry name" value="SIS_dom_sf"/>
</dbReference>
<feature type="compositionally biased region" description="Polar residues" evidence="1">
    <location>
        <begin position="566"/>
        <end position="575"/>
    </location>
</feature>
<evidence type="ECO:0000259" key="2">
    <source>
        <dbReference type="PROSITE" id="PS51464"/>
    </source>
</evidence>
<sequence length="575" mass="62141">MHNFLRRSHASFDLLSTGSSLVDIVSHVKHLPTAHATTYLHRKNLAKEVVTGGAMHHLAWCQTLGLNSGLLSFQGADKYGDMIRETLQTHQINTDYLVQKEDFETTVSRTYVAASGDRCSVFSGGSMLELPQRAVELFFAEPLQHAKCVSAEIRHVPLASVEETLTLSPHAIRFLDLAMLPSAAVHDAGLGDFDTLERCIAKSTVVKTSVAAARELTNDPAASPQELAVRLREKFRVPFVALVDDVAGVILAFQLAGGKCHATTVAWPAAHGPIVDMAGADDAFFSGLIAGVHRWGLPEDVDSAVRIATLAASTRAACCDMEGALPSDDSFLHVQKYMTSSSSLAVPTPKTRAVSVDTMPFLKSVDGPNSSLTRDVDALLNLRRLFHNLEYATLFQSFVQRIITCRDNRNRVYTSGIGKSGIVAKRFASTLSSLSIPSQWVHGSEWTHGELGNLHPGDVIVLISNSGKTPELLHLPDVFHEFDCDVMCLVGNDDSPLYRASDFKIFTPAKDCLFDSVPARSIVAQEAVCNAVAESVVSICGIKRSTFKKNHPGGNIGKQAAATPCVNPTNPQMGK</sequence>
<reference evidence="4 5" key="1">
    <citation type="submission" date="2019-03" db="EMBL/GenBank/DDBJ databases">
        <authorList>
            <person name="Gaulin E."/>
            <person name="Dumas B."/>
        </authorList>
    </citation>
    <scope>NUCLEOTIDE SEQUENCE [LARGE SCALE GENOMIC DNA]</scope>
    <source>
        <strain evidence="4">CBS 568.67</strain>
    </source>
</reference>
<dbReference type="GO" id="GO:0097367">
    <property type="term" value="F:carbohydrate derivative binding"/>
    <property type="evidence" value="ECO:0007669"/>
    <property type="project" value="InterPro"/>
</dbReference>
<evidence type="ECO:0000256" key="1">
    <source>
        <dbReference type="SAM" id="MobiDB-lite"/>
    </source>
</evidence>
<dbReference type="OrthoDB" id="415590at2759"/>
<dbReference type="InterPro" id="IPR011611">
    <property type="entry name" value="PfkB_dom"/>
</dbReference>
<dbReference type="GO" id="GO:1901135">
    <property type="term" value="P:carbohydrate derivative metabolic process"/>
    <property type="evidence" value="ECO:0007669"/>
    <property type="project" value="InterPro"/>
</dbReference>
<feature type="domain" description="SIS" evidence="2">
    <location>
        <begin position="402"/>
        <end position="542"/>
    </location>
</feature>
<name>A0A485LPL7_9STRA</name>
<protein>
    <submittedName>
        <fullName evidence="4">Aste57867_24105 protein</fullName>
    </submittedName>
</protein>
<feature type="region of interest" description="Disordered" evidence="1">
    <location>
        <begin position="553"/>
        <end position="575"/>
    </location>
</feature>
<accession>A0A485LPL7</accession>
<proteinExistence type="predicted"/>
<dbReference type="PANTHER" id="PTHR38418">
    <property type="entry name" value="SUGAR ISOMERASE, KPSF/GUTQ (AFU_ORTHOLOGUE AFUA_6G08860)"/>
    <property type="match status" value="1"/>
</dbReference>
<dbReference type="EMBL" id="CAADRA010007380">
    <property type="protein sequence ID" value="VFU00747.1"/>
    <property type="molecule type" value="Genomic_DNA"/>
</dbReference>
<reference evidence="3" key="2">
    <citation type="submission" date="2019-06" db="EMBL/GenBank/DDBJ databases">
        <title>Genomics analysis of Aphanomyces spp. identifies a new class of oomycete effector associated with host adaptation.</title>
        <authorList>
            <person name="Gaulin E."/>
        </authorList>
    </citation>
    <scope>NUCLEOTIDE SEQUENCE</scope>
    <source>
        <strain evidence="3">CBS 578.67</strain>
    </source>
</reference>
<dbReference type="InterPro" id="IPR001347">
    <property type="entry name" value="SIS_dom"/>
</dbReference>